<dbReference type="EMBL" id="PCSH01000045">
    <property type="protein sequence ID" value="PIP41715.1"/>
    <property type="molecule type" value="Genomic_DNA"/>
</dbReference>
<proteinExistence type="predicted"/>
<protein>
    <submittedName>
        <fullName evidence="2">Nucleotidyltransferase</fullName>
    </submittedName>
</protein>
<dbReference type="PANTHER" id="PTHR43449">
    <property type="entry name" value="NUCLEOTIDYLTRANSFERASE"/>
    <property type="match status" value="1"/>
</dbReference>
<name>A0A2H0A8C9_9BACT</name>
<evidence type="ECO:0000313" key="2">
    <source>
        <dbReference type="EMBL" id="PIP41715.1"/>
    </source>
</evidence>
<dbReference type="CDD" id="cd05403">
    <property type="entry name" value="NT_KNTase_like"/>
    <property type="match status" value="1"/>
</dbReference>
<reference evidence="2 3" key="1">
    <citation type="submission" date="2017-09" db="EMBL/GenBank/DDBJ databases">
        <title>Depth-based differentiation of microbial function through sediment-hosted aquifers and enrichment of novel symbionts in the deep terrestrial subsurface.</title>
        <authorList>
            <person name="Probst A.J."/>
            <person name="Ladd B."/>
            <person name="Jarett J.K."/>
            <person name="Geller-Mcgrath D.E."/>
            <person name="Sieber C.M."/>
            <person name="Emerson J.B."/>
            <person name="Anantharaman K."/>
            <person name="Thomas B.C."/>
            <person name="Malmstrom R."/>
            <person name="Stieglmeier M."/>
            <person name="Klingl A."/>
            <person name="Woyke T."/>
            <person name="Ryan C.M."/>
            <person name="Banfield J.F."/>
        </authorList>
    </citation>
    <scope>NUCLEOTIDE SEQUENCE [LARGE SCALE GENOMIC DNA]</scope>
    <source>
        <strain evidence="2">CG23_combo_of_CG06-09_8_20_14_all_40_23</strain>
    </source>
</reference>
<keyword evidence="2" id="KW-0808">Transferase</keyword>
<feature type="domain" description="Polymerase beta nucleotidyltransferase" evidence="1">
    <location>
        <begin position="34"/>
        <end position="124"/>
    </location>
</feature>
<gene>
    <name evidence="2" type="ORF">COX18_02570</name>
</gene>
<evidence type="ECO:0000313" key="3">
    <source>
        <dbReference type="Proteomes" id="UP000231067"/>
    </source>
</evidence>
<dbReference type="InterPro" id="IPR041633">
    <property type="entry name" value="Polbeta"/>
</dbReference>
<evidence type="ECO:0000259" key="1">
    <source>
        <dbReference type="Pfam" id="PF18765"/>
    </source>
</evidence>
<organism evidence="2 3">
    <name type="scientific">Candidatus Desantisbacteria bacterium CG23_combo_of_CG06-09_8_20_14_all_40_23</name>
    <dbReference type="NCBI Taxonomy" id="1974550"/>
    <lineage>
        <taxon>Bacteria</taxon>
        <taxon>Candidatus Desantisiibacteriota</taxon>
    </lineage>
</organism>
<comment type="caution">
    <text evidence="2">The sequence shown here is derived from an EMBL/GenBank/DDBJ whole genome shotgun (WGS) entry which is preliminary data.</text>
</comment>
<dbReference type="AlphaFoldDB" id="A0A2H0A8C9"/>
<accession>A0A2H0A8C9</accession>
<dbReference type="Gene3D" id="3.30.460.10">
    <property type="entry name" value="Beta Polymerase, domain 2"/>
    <property type="match status" value="1"/>
</dbReference>
<dbReference type="Pfam" id="PF18765">
    <property type="entry name" value="Polbeta"/>
    <property type="match status" value="1"/>
</dbReference>
<sequence>MYRRIYKEGNRRNRGAFQMAKINPSVKKKIIYFLKKLNENGITPQKVYIFGSYSKGVENNFSDIDVAIISSDLTDDRFNERIRLMKIAYNIDSRIEPVPFNLNTFIEEDPLVWEILKTGTLIHQGKS</sequence>
<dbReference type="SUPFAM" id="SSF81301">
    <property type="entry name" value="Nucleotidyltransferase"/>
    <property type="match status" value="1"/>
</dbReference>
<dbReference type="GO" id="GO:0016740">
    <property type="term" value="F:transferase activity"/>
    <property type="evidence" value="ECO:0007669"/>
    <property type="project" value="UniProtKB-KW"/>
</dbReference>
<dbReference type="Proteomes" id="UP000231067">
    <property type="component" value="Unassembled WGS sequence"/>
</dbReference>
<dbReference type="InterPro" id="IPR043519">
    <property type="entry name" value="NT_sf"/>
</dbReference>
<dbReference type="PANTHER" id="PTHR43449:SF1">
    <property type="entry name" value="POLYMERASE BETA NUCLEOTIDYLTRANSFERASE DOMAIN-CONTAINING PROTEIN"/>
    <property type="match status" value="1"/>
</dbReference>